<organism evidence="2">
    <name type="scientific">uncultured Caudovirales phage</name>
    <dbReference type="NCBI Taxonomy" id="2100421"/>
    <lineage>
        <taxon>Viruses</taxon>
        <taxon>Duplodnaviria</taxon>
        <taxon>Heunggongvirae</taxon>
        <taxon>Uroviricota</taxon>
        <taxon>Caudoviricetes</taxon>
        <taxon>Peduoviridae</taxon>
        <taxon>Maltschvirus</taxon>
        <taxon>Maltschvirus maltsch</taxon>
    </lineage>
</organism>
<accession>A0A6J7WV43</accession>
<name>A0A6J7WV43_9CAUD</name>
<feature type="domain" description="Major tropism determinant N-terminal" evidence="1">
    <location>
        <begin position="6"/>
        <end position="43"/>
    </location>
</feature>
<evidence type="ECO:0000313" key="2">
    <source>
        <dbReference type="EMBL" id="CAB5219113.1"/>
    </source>
</evidence>
<gene>
    <name evidence="2" type="ORF">UFOVP222_26</name>
</gene>
<dbReference type="Pfam" id="PF18454">
    <property type="entry name" value="Mtd_N"/>
    <property type="match status" value="1"/>
</dbReference>
<reference evidence="2" key="1">
    <citation type="submission" date="2020-05" db="EMBL/GenBank/DDBJ databases">
        <authorList>
            <person name="Chiriac C."/>
            <person name="Salcher M."/>
            <person name="Ghai R."/>
            <person name="Kavagutti S V."/>
        </authorList>
    </citation>
    <scope>NUCLEOTIDE SEQUENCE</scope>
</reference>
<proteinExistence type="predicted"/>
<dbReference type="InterPro" id="IPR041352">
    <property type="entry name" value="Mtd_N"/>
</dbReference>
<dbReference type="SUPFAM" id="SSF69349">
    <property type="entry name" value="Phage fibre proteins"/>
    <property type="match status" value="1"/>
</dbReference>
<protein>
    <recommendedName>
        <fullName evidence="1">Major tropism determinant N-terminal domain-containing protein</fullName>
    </recommendedName>
</protein>
<sequence length="164" mass="17375">MTTTSIQLKRGLASAWVSNNPVLLAGEAGFEIDTNKMKVGNGIDAWNDLPYVNDYLATEGNNDNTLSGIESLTTIDSFPVSSWRSMSYKISLSSATTGGYSSINLDILIDGSGVSINQYSALDNNGDVGTINVSSDGTTVLIKAAPLSPTQPITVRFYRTGLKA</sequence>
<evidence type="ECO:0000259" key="1">
    <source>
        <dbReference type="Pfam" id="PF18454"/>
    </source>
</evidence>
<dbReference type="EMBL" id="LR798269">
    <property type="protein sequence ID" value="CAB5219113.1"/>
    <property type="molecule type" value="Genomic_DNA"/>
</dbReference>